<keyword evidence="1" id="KW-0175">Coiled coil</keyword>
<dbReference type="SMART" id="SM00233">
    <property type="entry name" value="PH"/>
    <property type="match status" value="1"/>
</dbReference>
<evidence type="ECO:0000313" key="5">
    <source>
        <dbReference type="Proteomes" id="UP000039865"/>
    </source>
</evidence>
<dbReference type="Proteomes" id="UP000039865">
    <property type="component" value="Unassembled WGS sequence"/>
</dbReference>
<sequence length="1175" mass="136315">MARSKQASEKSSQQNFHKNDGGMSQHSLISSSSSQAHRVKQQDILADFQDEEDELLLSKQLKGHGQNFPKAKNLNETHSSQHSYKNNDNVNSSQSNNNQRRQVNVLSTNKQKNVNSFSNQYQNVNHHQYQHHTNNQHLNINNEMNQTNSNYQLPHLTQNYENDMSLGQLINNTSIPFDNQNTFYQQRMMNNQMTLNSVGGGISVGGIIGMRQDELLSISGASQSFARDNYHRHDSGENYDNDDDSDPNRSISAHDVQDQFKDIRQELEKVRKAKKQMKKFMVEQNNSIIDDSRFMQDNMSQSEDFNPSAIEKKYKFLMQGQVFKTLDAPNINNQDLNPVIAKNGIPAGMVTSTNILELNNKLIEETYFLSKKREYVQLHMEESDLSILDIDKIKDINGLVAHKRKYSNLGGGLGNPLTDISNQGEDRQDELATNIDIQLITNHDRLQVTIPNYDNHSRLYFENPDGFAQNQEIRLNQRKVFTKVTEEKSVEFEKRLFHQFARMNQSEQVDMIGKIVPQFADCLRDLQQFKLKYQVLLDRVKKLSPLPLKQALAQDRVLESLGILNDLQKGDQVPQLQQQQTLSGTNAQREQRDNVRRSQNDSLKQKTTKDDESIREIQRIKEQLGGAEQKLKDAQLSRLQEKVKGFAQTEKQLRQQLNEVESRDESLISKIESAVCFGKVMLSLKPVVVRSMVSIQSSVQYNAIDKQFQVESVKSGANSSSNLKKEKEMGLIDRIDNSISSILEQEFNELYNELKSYKLNLQSKFCLLTDEHIYFYSDIYMLQELYKFHLSTLDFIDLGIVLQNNQVNKRVFFMKMIHQNLEEKQREVYLISVYEDQIYKWDNTLEPQDDIKYQDRTFQIIKSRLLKVGMNQFRGKDDQFDEDDGGHSDSGSQLQRQDGEVQRYKQGSYYKSGRMKNNRKATILIDDNNESSPEGGQRNNPYSDNENGELQSLERQFHDNLKNQTRRLEEVGLNVEHPLNNQNERNPLHFQDISGTEDLQKAMDDLNDKVQQKIKQKVQQQQKEERDRSIEQQKRKLEKQQIQLEYIKAFKVLAIGTTFLKYGAMGQPKYRHIFLSENGKILCWKDPGAQKSKSQILIKDIQKITHGRDTKKFKRFKNTTEQQLLVSFSIHTKKRTLDLEAANLKDKEEFLSNLNVTMKLINDPKISQIKKIQQI</sequence>
<gene>
    <name evidence="4" type="primary">Contig3698.g3947</name>
    <name evidence="4" type="ORF">STYLEM_6788</name>
</gene>
<proteinExistence type="predicted"/>
<evidence type="ECO:0000259" key="3">
    <source>
        <dbReference type="SMART" id="SM00233"/>
    </source>
</evidence>
<feature type="compositionally biased region" description="Low complexity" evidence="2">
    <location>
        <begin position="86"/>
        <end position="98"/>
    </location>
</feature>
<reference evidence="4 5" key="1">
    <citation type="submission" date="2014-06" db="EMBL/GenBank/DDBJ databases">
        <authorList>
            <person name="Swart Estienne"/>
        </authorList>
    </citation>
    <scope>NUCLEOTIDE SEQUENCE [LARGE SCALE GENOMIC DNA]</scope>
    <source>
        <strain evidence="4 5">130c</strain>
    </source>
</reference>
<feature type="region of interest" description="Disordered" evidence="2">
    <location>
        <begin position="574"/>
        <end position="612"/>
    </location>
</feature>
<dbReference type="Gene3D" id="2.30.29.30">
    <property type="entry name" value="Pleckstrin-homology domain (PH domain)/Phosphotyrosine-binding domain (PTB)"/>
    <property type="match status" value="1"/>
</dbReference>
<dbReference type="Pfam" id="PF16457">
    <property type="entry name" value="PH_12"/>
    <property type="match status" value="1"/>
</dbReference>
<feature type="region of interest" description="Disordered" evidence="2">
    <location>
        <begin position="876"/>
        <end position="947"/>
    </location>
</feature>
<dbReference type="SUPFAM" id="SSF50729">
    <property type="entry name" value="PH domain-like"/>
    <property type="match status" value="1"/>
</dbReference>
<protein>
    <recommendedName>
        <fullName evidence="3">PH domain-containing protein</fullName>
    </recommendedName>
</protein>
<name>A0A078A8C3_STYLE</name>
<organism evidence="4 5">
    <name type="scientific">Stylonychia lemnae</name>
    <name type="common">Ciliate</name>
    <dbReference type="NCBI Taxonomy" id="5949"/>
    <lineage>
        <taxon>Eukaryota</taxon>
        <taxon>Sar</taxon>
        <taxon>Alveolata</taxon>
        <taxon>Ciliophora</taxon>
        <taxon>Intramacronucleata</taxon>
        <taxon>Spirotrichea</taxon>
        <taxon>Stichotrichia</taxon>
        <taxon>Sporadotrichida</taxon>
        <taxon>Oxytrichidae</taxon>
        <taxon>Stylonychinae</taxon>
        <taxon>Stylonychia</taxon>
    </lineage>
</organism>
<evidence type="ECO:0000313" key="4">
    <source>
        <dbReference type="EMBL" id="CDW77822.1"/>
    </source>
</evidence>
<keyword evidence="5" id="KW-1185">Reference proteome</keyword>
<feature type="compositionally biased region" description="Polar residues" evidence="2">
    <location>
        <begin position="74"/>
        <end position="84"/>
    </location>
</feature>
<feature type="compositionally biased region" description="Low complexity" evidence="2">
    <location>
        <begin position="24"/>
        <end position="34"/>
    </location>
</feature>
<feature type="compositionally biased region" description="Basic and acidic residues" evidence="2">
    <location>
        <begin position="589"/>
        <end position="612"/>
    </location>
</feature>
<feature type="coiled-coil region" evidence="1">
    <location>
        <begin position="996"/>
        <end position="1043"/>
    </location>
</feature>
<dbReference type="InterPro" id="IPR011993">
    <property type="entry name" value="PH-like_dom_sf"/>
</dbReference>
<dbReference type="InParanoid" id="A0A078A8C3"/>
<evidence type="ECO:0000256" key="1">
    <source>
        <dbReference type="SAM" id="Coils"/>
    </source>
</evidence>
<dbReference type="InterPro" id="IPR001849">
    <property type="entry name" value="PH_domain"/>
</dbReference>
<feature type="region of interest" description="Disordered" evidence="2">
    <location>
        <begin position="1"/>
        <end position="41"/>
    </location>
</feature>
<evidence type="ECO:0000256" key="2">
    <source>
        <dbReference type="SAM" id="MobiDB-lite"/>
    </source>
</evidence>
<feature type="compositionally biased region" description="Polar residues" evidence="2">
    <location>
        <begin position="930"/>
        <end position="947"/>
    </location>
</feature>
<dbReference type="EMBL" id="CCKQ01006504">
    <property type="protein sequence ID" value="CDW77822.1"/>
    <property type="molecule type" value="Genomic_DNA"/>
</dbReference>
<feature type="domain" description="PH" evidence="3">
    <location>
        <begin position="1052"/>
        <end position="1161"/>
    </location>
</feature>
<feature type="region of interest" description="Disordered" evidence="2">
    <location>
        <begin position="63"/>
        <end position="98"/>
    </location>
</feature>
<dbReference type="AlphaFoldDB" id="A0A078A8C3"/>
<feature type="region of interest" description="Disordered" evidence="2">
    <location>
        <begin position="228"/>
        <end position="257"/>
    </location>
</feature>
<feature type="coiled-coil region" evidence="1">
    <location>
        <begin position="617"/>
        <end position="663"/>
    </location>
</feature>
<accession>A0A078A8C3</accession>